<comment type="caution">
    <text evidence="4">The sequence shown here is derived from an EMBL/GenBank/DDBJ whole genome shotgun (WGS) entry which is preliminary data.</text>
</comment>
<dbReference type="OrthoDB" id="4709704at2"/>
<dbReference type="Proteomes" id="UP000318380">
    <property type="component" value="Unassembled WGS sequence"/>
</dbReference>
<accession>A0A561BJX4</accession>
<evidence type="ECO:0000256" key="2">
    <source>
        <dbReference type="PROSITE-ProRule" id="PRU00335"/>
    </source>
</evidence>
<gene>
    <name evidence="4" type="ORF">FB561_0190</name>
</gene>
<reference evidence="4 5" key="1">
    <citation type="submission" date="2019-06" db="EMBL/GenBank/DDBJ databases">
        <title>Sequencing the genomes of 1000 actinobacteria strains.</title>
        <authorList>
            <person name="Klenk H.-P."/>
        </authorList>
    </citation>
    <scope>NUCLEOTIDE SEQUENCE [LARGE SCALE GENOMIC DNA]</scope>
    <source>
        <strain evidence="4 5">DSM 24683</strain>
    </source>
</reference>
<dbReference type="Pfam" id="PF17929">
    <property type="entry name" value="TetR_C_34"/>
    <property type="match status" value="1"/>
</dbReference>
<dbReference type="Gene3D" id="1.10.357.10">
    <property type="entry name" value="Tetracycline Repressor, domain 2"/>
    <property type="match status" value="1"/>
</dbReference>
<dbReference type="RefSeq" id="WP_145801995.1">
    <property type="nucleotide sequence ID" value="NZ_VIVK01000001.1"/>
</dbReference>
<dbReference type="InterPro" id="IPR001647">
    <property type="entry name" value="HTH_TetR"/>
</dbReference>
<keyword evidence="5" id="KW-1185">Reference proteome</keyword>
<proteinExistence type="predicted"/>
<dbReference type="InterPro" id="IPR009057">
    <property type="entry name" value="Homeodomain-like_sf"/>
</dbReference>
<dbReference type="InterPro" id="IPR041483">
    <property type="entry name" value="TetR_C_34"/>
</dbReference>
<dbReference type="Pfam" id="PF00440">
    <property type="entry name" value="TetR_N"/>
    <property type="match status" value="1"/>
</dbReference>
<sequence>MTTFLRARNDEQRAERRRAILATAATMLTEAPVAHLTLNELSRRVGLAKSNVLKYFESREAVLLELGTTEMDAWAVDLERALAPLDPQQPADERAAALTEAVVSTLAARPMLCDLLSAQAAVLEHNISTELALRFKRATAANYQVLLGIVLGALPELGDEGAATFVATAGIMAGATWTHAHPAEAIRAAYQADPALGPLQVSFDRTLRRTLDATLHGLLPR</sequence>
<evidence type="ECO:0000313" key="5">
    <source>
        <dbReference type="Proteomes" id="UP000318380"/>
    </source>
</evidence>
<evidence type="ECO:0000313" key="4">
    <source>
        <dbReference type="EMBL" id="TWD79135.1"/>
    </source>
</evidence>
<feature type="domain" description="HTH tetR-type" evidence="3">
    <location>
        <begin position="14"/>
        <end position="74"/>
    </location>
</feature>
<dbReference type="GO" id="GO:0003677">
    <property type="term" value="F:DNA binding"/>
    <property type="evidence" value="ECO:0007669"/>
    <property type="project" value="UniProtKB-UniRule"/>
</dbReference>
<keyword evidence="1 2" id="KW-0238">DNA-binding</keyword>
<evidence type="ECO:0000259" key="3">
    <source>
        <dbReference type="PROSITE" id="PS50977"/>
    </source>
</evidence>
<dbReference type="PROSITE" id="PS50977">
    <property type="entry name" value="HTH_TETR_2"/>
    <property type="match status" value="1"/>
</dbReference>
<evidence type="ECO:0000256" key="1">
    <source>
        <dbReference type="ARBA" id="ARBA00023125"/>
    </source>
</evidence>
<protein>
    <submittedName>
        <fullName evidence="4">TetR family transcriptional regulator</fullName>
    </submittedName>
</protein>
<feature type="DNA-binding region" description="H-T-H motif" evidence="2">
    <location>
        <begin position="37"/>
        <end position="56"/>
    </location>
</feature>
<dbReference type="EMBL" id="VIVK01000001">
    <property type="protein sequence ID" value="TWD79135.1"/>
    <property type="molecule type" value="Genomic_DNA"/>
</dbReference>
<organism evidence="4 5">
    <name type="scientific">Kribbella amoyensis</name>
    <dbReference type="NCBI Taxonomy" id="996641"/>
    <lineage>
        <taxon>Bacteria</taxon>
        <taxon>Bacillati</taxon>
        <taxon>Actinomycetota</taxon>
        <taxon>Actinomycetes</taxon>
        <taxon>Propionibacteriales</taxon>
        <taxon>Kribbellaceae</taxon>
        <taxon>Kribbella</taxon>
    </lineage>
</organism>
<name>A0A561BJX4_9ACTN</name>
<dbReference type="SUPFAM" id="SSF46689">
    <property type="entry name" value="Homeodomain-like"/>
    <property type="match status" value="1"/>
</dbReference>
<dbReference type="AlphaFoldDB" id="A0A561BJX4"/>